<gene>
    <name evidence="2" type="ORF">RRG08_010055</name>
</gene>
<organism evidence="2 3">
    <name type="scientific">Elysia crispata</name>
    <name type="common">lettuce slug</name>
    <dbReference type="NCBI Taxonomy" id="231223"/>
    <lineage>
        <taxon>Eukaryota</taxon>
        <taxon>Metazoa</taxon>
        <taxon>Spiralia</taxon>
        <taxon>Lophotrochozoa</taxon>
        <taxon>Mollusca</taxon>
        <taxon>Gastropoda</taxon>
        <taxon>Heterobranchia</taxon>
        <taxon>Euthyneura</taxon>
        <taxon>Panpulmonata</taxon>
        <taxon>Sacoglossa</taxon>
        <taxon>Placobranchoidea</taxon>
        <taxon>Plakobranchidae</taxon>
        <taxon>Elysia</taxon>
    </lineage>
</organism>
<reference evidence="2" key="1">
    <citation type="journal article" date="2023" name="G3 (Bethesda)">
        <title>A reference genome for the long-term kleptoplast-retaining sea slug Elysia crispata morphotype clarki.</title>
        <authorList>
            <person name="Eastman K.E."/>
            <person name="Pendleton A.L."/>
            <person name="Shaikh M.A."/>
            <person name="Suttiyut T."/>
            <person name="Ogas R."/>
            <person name="Tomko P."/>
            <person name="Gavelis G."/>
            <person name="Widhalm J.R."/>
            <person name="Wisecaver J.H."/>
        </authorList>
    </citation>
    <scope>NUCLEOTIDE SEQUENCE</scope>
    <source>
        <strain evidence="2">ECLA1</strain>
    </source>
</reference>
<evidence type="ECO:0000256" key="1">
    <source>
        <dbReference type="SAM" id="MobiDB-lite"/>
    </source>
</evidence>
<dbReference type="Proteomes" id="UP001283361">
    <property type="component" value="Unassembled WGS sequence"/>
</dbReference>
<keyword evidence="3" id="KW-1185">Reference proteome</keyword>
<proteinExistence type="predicted"/>
<protein>
    <submittedName>
        <fullName evidence="2">Uncharacterized protein</fullName>
    </submittedName>
</protein>
<comment type="caution">
    <text evidence="2">The sequence shown here is derived from an EMBL/GenBank/DDBJ whole genome shotgun (WGS) entry which is preliminary data.</text>
</comment>
<feature type="region of interest" description="Disordered" evidence="1">
    <location>
        <begin position="736"/>
        <end position="756"/>
    </location>
</feature>
<accession>A0AAE1B8Y7</accession>
<name>A0AAE1B8Y7_9GAST</name>
<evidence type="ECO:0000313" key="2">
    <source>
        <dbReference type="EMBL" id="KAK3801475.1"/>
    </source>
</evidence>
<dbReference type="PANTHER" id="PTHR16897">
    <property type="entry name" value="OS10G0105400 PROTEIN"/>
    <property type="match status" value="1"/>
</dbReference>
<evidence type="ECO:0000313" key="3">
    <source>
        <dbReference type="Proteomes" id="UP001283361"/>
    </source>
</evidence>
<sequence>MSVTRTVGYSFGVHGGPDTCTGRRTNVTQAGTLTTTAYCNGLTNLNGACNNYFSNSHIIYDRTNVQYYSAGSCVSPGSCSCTKNGFYGNGHTYGMCTSMSNCDIEVCTNSYNQYCNRCSGRVHDSVGYRAYRNYNGNCHQACCWRSDSTRCYPGSCSSSSCSCTGGFSGGQCQTIDTYPTIHNNYLYIVQGGTMYSPHNVNAGPTQSTKWTNYNNPSNLNFRFQTSYSISAPTYHNYVSGFSVGLTAARFYLYQQRNGGNIRTYSYTCPSAGSQGSPRTSMLTCTSDISPSSYLSLPMNHLDVLLFYCQADNGGYVVVQNHESGGSNTYYYNGKTQSYSFTFTIDIVDPYHRYSGTTCVNQMLDVADVAVSSPVTLTWSNWVDDNSGVGSFTLTTHKLVYSGGQLVKDSHHSTVSKSSGSTSHSLSMSTSGMYQTVITCHDVATNYKKARRLFLYDPISTITTHTGVLRVTTAAVNTTWVWQHSLAPVTVDWADRYWNSFHYNNKLLHVVDSESEMETNYDDYENTRPKTAITNVWGIVSFTTSYSKDHSGGATLSLPSTGNFVTESDLDQTRTFDPSVVDGDTVRFWVRAYDLRDYSYSYTESVTVHTDTSPPVIENLWLTQQNYLQLYVHDSLDLAGMTIEWDAYDYHSGINSIYWRLYDNFTGSDLDHGYAQESTQGSTSTISQCNSVYSGYARGADCYCTGPVGCYHKQYQITVTNHANLITVLTEQITIDNSPPEGGHVMDSSSGSDDEDFRSDRNLQAHWEGFFDKESSVRFYQNGWDTSCLSASNFDEHSPSNKVTQTSNTYASYTAPSWNTKYYCTVVAYNEALAKSDPVCSDGIIADSNTPSISKIWVEGVSIPPGRIRVGNDVYLIESDRMRVAVDSPTSSCRSSSYSVSSFYLDHFPSRSHDGGNTDLTIDSATACAYDALDTDFLSRFYFIYDGHLYLNWTSSDSVSHLTEQYVALGTSSSWGTRNILDWQATNNQNHYQLYIPNINEGTSFYIHVKAVDAVGRYTVRTIGPGIVHKTSAPSYSQTPSFALTSNYFKASWSTSYLSDNEKYHLTYKVAFEDVTTGELVYNYHEPVSGQSCTVSSPKTATCTSIPTSDLLTEIHEGHQYRAILQVTNLANITYSKVSSTYTHRTEYPETGVIYEVVPDGEQTLLGISNTENTDFQISTTSLKVRWYGFETRWHTVSYQVALGTSPGSNNVVNWRSVSGGNLEYTFTGLSLATDYVYYCRLRAYTSVGSRYINSDGVKIVQAGRTVSGVTINDGDGDCHHQYNDQPVGFSALHQTHALSVSCPTDVDYQPMMNMFGAYWSMSSTNKARFPDIQWSIDVYNNSLATWEQHRSWEAISRQEQVYATGLSLLPGEKYRSSVQFCVGNACSNTLNSDGVTITPNAPISGTLSVEYTLSGATGTLIAEFEKFYGPDIDDLTQAQAAIAGYQYALPDNTHDSKLLDDWQNVVVSPINSTFNRITLTFNPATDFSVCRRIAIKGYNYVGMSATISREIQNCTAYNPLLIVPNKVVDAVGPQAGDLDYVGDSIVLEQNAEWPTPDADYTPYTNVISAVWPKLRHRNYTYAVIRLTGTWDNTHYDGSNHLTTIDPCNYANVLVCGETTHEYVNVYFSSGSLLTHGRRYAVSVHAEATQIVHEKWVEDLDEVGVCSTGITEDTTAPTSGRVWLANLRNTMYSPYTNEATLQWDGFLDVEQNNYASHDSSISHYQVALGSIEYGEDVLKFYDVGVINQIKLVNLNLAEGSMFYASVKAFDFTGKSTVVTSSGFIVDNTPPIVTNAQFQFDYKYLTATNTLSLCWPNMFVDPESSIASYKYAVGGRPGHTDRLDFTSTSTSTCGSSSMANNLVDGKAYYVTVMAYNGAGLYNISISKPIVVSVNGPTAGTVFDGSSSGRSSTSQDDDYKSSVGSPLEAYWQWFYSPYSPVVYYKVSLGSCSGCDDVVKDRYVGLRTEIIYDDVEISHGTRYYTPVTTCDILERCASATSDGVLVDVTAPSPGVVQDGTFSEDIEFQSARDFLGAKWYRFHDPEFLLVSYHWSAGTSAGSTDIMSWTALKFTEIAYYASFSPNLPTGSRIYINVRATNNAGLTTVASSNGFIVDTSAPTADFQPRLLGGIGTTDSATLISRDAFRVEWSFTDSQSSIDYYSVSLKSSQENDY</sequence>
<dbReference type="PANTHER" id="PTHR16897:SF2">
    <property type="entry name" value="OS03G0226600 PROTEIN"/>
    <property type="match status" value="1"/>
</dbReference>
<dbReference type="EMBL" id="JAWDGP010000310">
    <property type="protein sequence ID" value="KAK3801475.1"/>
    <property type="molecule type" value="Genomic_DNA"/>
</dbReference>